<protein>
    <submittedName>
        <fullName evidence="1">Uncharacterized protein</fullName>
    </submittedName>
</protein>
<evidence type="ECO:0000313" key="1">
    <source>
        <dbReference type="EMBL" id="KCW69187.1"/>
    </source>
</evidence>
<name>A0A059BSU5_EUCGR</name>
<dbReference type="EMBL" id="KK198758">
    <property type="protein sequence ID" value="KCW69187.1"/>
    <property type="molecule type" value="Genomic_DNA"/>
</dbReference>
<accession>A0A059BSU5</accession>
<dbReference type="AlphaFoldDB" id="A0A059BSU5"/>
<organism evidence="1">
    <name type="scientific">Eucalyptus grandis</name>
    <name type="common">Flooded gum</name>
    <dbReference type="NCBI Taxonomy" id="71139"/>
    <lineage>
        <taxon>Eukaryota</taxon>
        <taxon>Viridiplantae</taxon>
        <taxon>Streptophyta</taxon>
        <taxon>Embryophyta</taxon>
        <taxon>Tracheophyta</taxon>
        <taxon>Spermatophyta</taxon>
        <taxon>Magnoliopsida</taxon>
        <taxon>eudicotyledons</taxon>
        <taxon>Gunneridae</taxon>
        <taxon>Pentapetalae</taxon>
        <taxon>rosids</taxon>
        <taxon>malvids</taxon>
        <taxon>Myrtales</taxon>
        <taxon>Myrtaceae</taxon>
        <taxon>Myrtoideae</taxon>
        <taxon>Eucalypteae</taxon>
        <taxon>Eucalyptus</taxon>
    </lineage>
</organism>
<gene>
    <name evidence="1" type="ORF">EUGRSUZ_F02709</name>
</gene>
<proteinExistence type="predicted"/>
<dbReference type="Gramene" id="KCW69187">
    <property type="protein sequence ID" value="KCW69187"/>
    <property type="gene ID" value="EUGRSUZ_F02709"/>
</dbReference>
<sequence>MISTTAQKANSQRLNALMKVIQGPQDPLSLKLCHSTLLMGAARIRLPNLLTSFLTHHTISSHNGKKQ</sequence>
<reference evidence="1" key="1">
    <citation type="submission" date="2013-07" db="EMBL/GenBank/DDBJ databases">
        <title>The genome of Eucalyptus grandis.</title>
        <authorList>
            <person name="Schmutz J."/>
            <person name="Hayes R."/>
            <person name="Myburg A."/>
            <person name="Tuskan G."/>
            <person name="Grattapaglia D."/>
            <person name="Rokhsar D.S."/>
        </authorList>
    </citation>
    <scope>NUCLEOTIDE SEQUENCE</scope>
    <source>
        <tissue evidence="1">Leaf extractions</tissue>
    </source>
</reference>
<dbReference type="InParanoid" id="A0A059BSU5"/>